<keyword evidence="11" id="KW-1185">Reference proteome</keyword>
<keyword evidence="4" id="KW-0547">Nucleotide-binding</keyword>
<dbReference type="GO" id="GO:0005524">
    <property type="term" value="F:ATP binding"/>
    <property type="evidence" value="ECO:0007669"/>
    <property type="project" value="UniProtKB-KW"/>
</dbReference>
<accession>A8XSK9</accession>
<evidence type="ECO:0000256" key="4">
    <source>
        <dbReference type="ARBA" id="ARBA00022741"/>
    </source>
</evidence>
<reference evidence="10 11" key="2">
    <citation type="journal article" date="2011" name="PLoS Genet.">
        <title>Caenorhabditis briggsae recombinant inbred line genotypes reveal inter-strain incompatibility and the evolution of recombination.</title>
        <authorList>
            <person name="Ross J.A."/>
            <person name="Koboldt D.C."/>
            <person name="Staisch J.E."/>
            <person name="Chamberlin H.M."/>
            <person name="Gupta B.P."/>
            <person name="Miller R.D."/>
            <person name="Baird S.E."/>
            <person name="Haag E.S."/>
        </authorList>
    </citation>
    <scope>NUCLEOTIDE SEQUENCE [LARGE SCALE GENOMIC DNA]</scope>
    <source>
        <strain evidence="10 11">AF16</strain>
    </source>
</reference>
<name>A8XSK9_CAEBR</name>
<dbReference type="GO" id="GO:0005737">
    <property type="term" value="C:cytoplasm"/>
    <property type="evidence" value="ECO:0000318"/>
    <property type="project" value="GO_Central"/>
</dbReference>
<dbReference type="GeneID" id="8584375"/>
<dbReference type="EMBL" id="HE600936">
    <property type="protein sequence ID" value="CAP35851.2"/>
    <property type="molecule type" value="Genomic_DNA"/>
</dbReference>
<sequence length="348" mass="40111">MVRVDDYLPMMFDKHPNKKEWQSMGCVQSKIPDIKGEGYHLRVKKTVAVGGSAKIMEVDPGGGKETMIVKKMVAFSKREKERILQEIDLYKKLESNKFVIDLEAHIVEDINHYLLFKRYSINFLDYLETLKTRTTVDELKHLKYFSGIVLAIEELHSFEYAHLDIKPANILKSGDEIRMIDFGSATKMPIEIKTSADHHKHKEDAEELCSIMYRAPELFNCEIGATLTTKVDAWALGVCLYEFMFLENPFNKIYEQGGSIALATQSPHMIKWIEERSVSQKTINLIKSILIVDPEQRPTITEIREKVENLLENWNKPENSGDVLEVSEPVVPEREITDEEFDLAMRQA</sequence>
<evidence type="ECO:0000259" key="9">
    <source>
        <dbReference type="PROSITE" id="PS50011"/>
    </source>
</evidence>
<dbReference type="PANTHER" id="PTHR45998:SF2">
    <property type="entry name" value="SERINE_THREONINE-PROTEIN KINASE 16"/>
    <property type="match status" value="1"/>
</dbReference>
<dbReference type="FunCoup" id="A8XSK9">
    <property type="interactions" value="2154"/>
</dbReference>
<dbReference type="InParanoid" id="A8XSK9"/>
<gene>
    <name evidence="10 12" type="ORF">CBG18385</name>
    <name evidence="10" type="ORF">CBG_18385</name>
</gene>
<evidence type="ECO:0000256" key="2">
    <source>
        <dbReference type="ARBA" id="ARBA00022527"/>
    </source>
</evidence>
<keyword evidence="5" id="KW-0418">Kinase</keyword>
<dbReference type="KEGG" id="cbr:CBG_18385"/>
<dbReference type="Pfam" id="PF00069">
    <property type="entry name" value="Pkinase"/>
    <property type="match status" value="1"/>
</dbReference>
<dbReference type="eggNOG" id="KOG2345">
    <property type="taxonomic scope" value="Eukaryota"/>
</dbReference>
<evidence type="ECO:0000313" key="10">
    <source>
        <dbReference type="EMBL" id="CAP35851.2"/>
    </source>
</evidence>
<evidence type="ECO:0000256" key="8">
    <source>
        <dbReference type="ARBA" id="ARBA00048679"/>
    </source>
</evidence>
<keyword evidence="3" id="KW-0808">Transferase</keyword>
<organism evidence="10 11">
    <name type="scientific">Caenorhabditis briggsae</name>
    <dbReference type="NCBI Taxonomy" id="6238"/>
    <lineage>
        <taxon>Eukaryota</taxon>
        <taxon>Metazoa</taxon>
        <taxon>Ecdysozoa</taxon>
        <taxon>Nematoda</taxon>
        <taxon>Chromadorea</taxon>
        <taxon>Rhabditida</taxon>
        <taxon>Rhabditina</taxon>
        <taxon>Rhabditomorpha</taxon>
        <taxon>Rhabditoidea</taxon>
        <taxon>Rhabditidae</taxon>
        <taxon>Peloderinae</taxon>
        <taxon>Caenorhabditis</taxon>
    </lineage>
</organism>
<dbReference type="InterPro" id="IPR052239">
    <property type="entry name" value="Ser/Thr-specific_kinases"/>
</dbReference>
<dbReference type="Proteomes" id="UP000008549">
    <property type="component" value="Unassembled WGS sequence"/>
</dbReference>
<dbReference type="WormBase" id="CBG18385">
    <property type="protein sequence ID" value="CBP42929"/>
    <property type="gene ID" value="WBGene00037821"/>
</dbReference>
<evidence type="ECO:0000256" key="5">
    <source>
        <dbReference type="ARBA" id="ARBA00022777"/>
    </source>
</evidence>
<evidence type="ECO:0000313" key="12">
    <source>
        <dbReference type="WormBase" id="CBG18385"/>
    </source>
</evidence>
<proteinExistence type="predicted"/>
<dbReference type="OMA" id="MIVKKMV"/>
<dbReference type="GO" id="GO:0004674">
    <property type="term" value="F:protein serine/threonine kinase activity"/>
    <property type="evidence" value="ECO:0000318"/>
    <property type="project" value="GO_Central"/>
</dbReference>
<evidence type="ECO:0000313" key="11">
    <source>
        <dbReference type="Proteomes" id="UP000008549"/>
    </source>
</evidence>
<evidence type="ECO:0000256" key="3">
    <source>
        <dbReference type="ARBA" id="ARBA00022679"/>
    </source>
</evidence>
<dbReference type="STRING" id="6238.A8XSK9"/>
<reference evidence="10 11" key="1">
    <citation type="journal article" date="2003" name="PLoS Biol.">
        <title>The genome sequence of Caenorhabditis briggsae: a platform for comparative genomics.</title>
        <authorList>
            <person name="Stein L.D."/>
            <person name="Bao Z."/>
            <person name="Blasiar D."/>
            <person name="Blumenthal T."/>
            <person name="Brent M.R."/>
            <person name="Chen N."/>
            <person name="Chinwalla A."/>
            <person name="Clarke L."/>
            <person name="Clee C."/>
            <person name="Coghlan A."/>
            <person name="Coulson A."/>
            <person name="D'Eustachio P."/>
            <person name="Fitch D.H."/>
            <person name="Fulton L.A."/>
            <person name="Fulton R.E."/>
            <person name="Griffiths-Jones S."/>
            <person name="Harris T.W."/>
            <person name="Hillier L.W."/>
            <person name="Kamath R."/>
            <person name="Kuwabara P.E."/>
            <person name="Mardis E.R."/>
            <person name="Marra M.A."/>
            <person name="Miner T.L."/>
            <person name="Minx P."/>
            <person name="Mullikin J.C."/>
            <person name="Plumb R.W."/>
            <person name="Rogers J."/>
            <person name="Schein J.E."/>
            <person name="Sohrmann M."/>
            <person name="Spieth J."/>
            <person name="Stajich J.E."/>
            <person name="Wei C."/>
            <person name="Willey D."/>
            <person name="Wilson R.K."/>
            <person name="Durbin R."/>
            <person name="Waterston R.H."/>
        </authorList>
    </citation>
    <scope>NUCLEOTIDE SEQUENCE [LARGE SCALE GENOMIC DNA]</scope>
    <source>
        <strain evidence="10 11">AF16</strain>
    </source>
</reference>
<dbReference type="AlphaFoldDB" id="A8XSK9"/>
<dbReference type="HOGENOM" id="CLU_922082_0_0_1"/>
<dbReference type="SMART" id="SM00220">
    <property type="entry name" value="S_TKc"/>
    <property type="match status" value="1"/>
</dbReference>
<comment type="catalytic activity">
    <reaction evidence="7">
        <text>L-threonyl-[protein] + ATP = O-phospho-L-threonyl-[protein] + ADP + H(+)</text>
        <dbReference type="Rhea" id="RHEA:46608"/>
        <dbReference type="Rhea" id="RHEA-COMP:11060"/>
        <dbReference type="Rhea" id="RHEA-COMP:11605"/>
        <dbReference type="ChEBI" id="CHEBI:15378"/>
        <dbReference type="ChEBI" id="CHEBI:30013"/>
        <dbReference type="ChEBI" id="CHEBI:30616"/>
        <dbReference type="ChEBI" id="CHEBI:61977"/>
        <dbReference type="ChEBI" id="CHEBI:456216"/>
        <dbReference type="EC" id="2.7.11.1"/>
    </reaction>
</comment>
<dbReference type="PANTHER" id="PTHR45998">
    <property type="entry name" value="SERINE/THREONINE-PROTEIN KINASE 16"/>
    <property type="match status" value="1"/>
</dbReference>
<dbReference type="InterPro" id="IPR000719">
    <property type="entry name" value="Prot_kinase_dom"/>
</dbReference>
<keyword evidence="6" id="KW-0067">ATP-binding</keyword>
<dbReference type="SUPFAM" id="SSF56112">
    <property type="entry name" value="Protein kinase-like (PK-like)"/>
    <property type="match status" value="1"/>
</dbReference>
<evidence type="ECO:0000256" key="7">
    <source>
        <dbReference type="ARBA" id="ARBA00047899"/>
    </source>
</evidence>
<dbReference type="InterPro" id="IPR011009">
    <property type="entry name" value="Kinase-like_dom_sf"/>
</dbReference>
<dbReference type="GO" id="GO:0005794">
    <property type="term" value="C:Golgi apparatus"/>
    <property type="evidence" value="ECO:0000318"/>
    <property type="project" value="GO_Central"/>
</dbReference>
<dbReference type="RefSeq" id="XP_002642381.2">
    <property type="nucleotide sequence ID" value="XM_002642335.2"/>
</dbReference>
<keyword evidence="2" id="KW-0723">Serine/threonine-protein kinase</keyword>
<dbReference type="EC" id="2.7.11.1" evidence="1"/>
<dbReference type="CTD" id="8584375"/>
<protein>
    <recommendedName>
        <fullName evidence="1">non-specific serine/threonine protein kinase</fullName>
        <ecNumber evidence="1">2.7.11.1</ecNumber>
    </recommendedName>
</protein>
<evidence type="ECO:0000256" key="1">
    <source>
        <dbReference type="ARBA" id="ARBA00012513"/>
    </source>
</evidence>
<feature type="domain" description="Protein kinase" evidence="9">
    <location>
        <begin position="41"/>
        <end position="311"/>
    </location>
</feature>
<comment type="catalytic activity">
    <reaction evidence="8">
        <text>L-seryl-[protein] + ATP = O-phospho-L-seryl-[protein] + ADP + H(+)</text>
        <dbReference type="Rhea" id="RHEA:17989"/>
        <dbReference type="Rhea" id="RHEA-COMP:9863"/>
        <dbReference type="Rhea" id="RHEA-COMP:11604"/>
        <dbReference type="ChEBI" id="CHEBI:15378"/>
        <dbReference type="ChEBI" id="CHEBI:29999"/>
        <dbReference type="ChEBI" id="CHEBI:30616"/>
        <dbReference type="ChEBI" id="CHEBI:83421"/>
        <dbReference type="ChEBI" id="CHEBI:456216"/>
        <dbReference type="EC" id="2.7.11.1"/>
    </reaction>
</comment>
<evidence type="ECO:0000256" key="6">
    <source>
        <dbReference type="ARBA" id="ARBA00022840"/>
    </source>
</evidence>
<dbReference type="Gene3D" id="1.10.510.10">
    <property type="entry name" value="Transferase(Phosphotransferase) domain 1"/>
    <property type="match status" value="1"/>
</dbReference>
<dbReference type="PROSITE" id="PS50011">
    <property type="entry name" value="PROTEIN_KINASE_DOM"/>
    <property type="match status" value="1"/>
</dbReference>